<evidence type="ECO:0000256" key="2">
    <source>
        <dbReference type="ARBA" id="ARBA00006194"/>
    </source>
</evidence>
<evidence type="ECO:0000256" key="10">
    <source>
        <dbReference type="ARBA" id="ARBA00023274"/>
    </source>
</evidence>
<dbReference type="SMART" id="SM00177">
    <property type="entry name" value="ARF"/>
    <property type="match status" value="1"/>
</dbReference>
<dbReference type="GO" id="GO:0005840">
    <property type="term" value="C:ribosome"/>
    <property type="evidence" value="ECO:0007669"/>
    <property type="project" value="UniProtKB-KW"/>
</dbReference>
<dbReference type="GO" id="GO:0015031">
    <property type="term" value="P:protein transport"/>
    <property type="evidence" value="ECO:0007669"/>
    <property type="project" value="InterPro"/>
</dbReference>
<dbReference type="FunFam" id="3.30.420.80:FF:000002">
    <property type="entry name" value="40S ribosomal protein S14"/>
    <property type="match status" value="1"/>
</dbReference>
<dbReference type="Pfam" id="PF00443">
    <property type="entry name" value="UCH"/>
    <property type="match status" value="1"/>
</dbReference>
<dbReference type="InterPro" id="IPR028889">
    <property type="entry name" value="USP"/>
</dbReference>
<dbReference type="PROSITE" id="PS51419">
    <property type="entry name" value="RAB"/>
    <property type="match status" value="1"/>
</dbReference>
<name>A0A9P6ZEB1_9FUNG</name>
<dbReference type="PRINTS" id="PR00328">
    <property type="entry name" value="SAR1GTPBP"/>
</dbReference>
<keyword evidence="6 11" id="KW-0547">Nucleotide-binding</keyword>
<dbReference type="GO" id="GO:0004843">
    <property type="term" value="F:cysteine-type deubiquitinase activity"/>
    <property type="evidence" value="ECO:0007669"/>
    <property type="project" value="UniProtKB-EC"/>
</dbReference>
<dbReference type="InterPro" id="IPR001971">
    <property type="entry name" value="Ribosomal_uS11"/>
</dbReference>
<evidence type="ECO:0000313" key="17">
    <source>
        <dbReference type="EMBL" id="KAG1576111.1"/>
    </source>
</evidence>
<dbReference type="PANTHER" id="PTHR24006">
    <property type="entry name" value="UBIQUITIN CARBOXYL-TERMINAL HYDROLASE"/>
    <property type="match status" value="1"/>
</dbReference>
<evidence type="ECO:0000256" key="7">
    <source>
        <dbReference type="ARBA" id="ARBA00022801"/>
    </source>
</evidence>
<keyword evidence="15" id="KW-0472">Membrane</keyword>
<dbReference type="Proteomes" id="UP000740926">
    <property type="component" value="Unassembled WGS sequence"/>
</dbReference>
<evidence type="ECO:0000256" key="12">
    <source>
        <dbReference type="PIRSR" id="PIRSR606689-2"/>
    </source>
</evidence>
<evidence type="ECO:0000256" key="14">
    <source>
        <dbReference type="SAM" id="MobiDB-lite"/>
    </source>
</evidence>
<keyword evidence="18" id="KW-1185">Reference proteome</keyword>
<dbReference type="Pfam" id="PF00411">
    <property type="entry name" value="Ribosomal_S11"/>
    <property type="match status" value="1"/>
</dbReference>
<evidence type="ECO:0000256" key="6">
    <source>
        <dbReference type="ARBA" id="ARBA00022741"/>
    </source>
</evidence>
<keyword evidence="10 13" id="KW-0687">Ribonucleoprotein</keyword>
<dbReference type="InterPro" id="IPR001394">
    <property type="entry name" value="Peptidase_C19_UCH"/>
</dbReference>
<dbReference type="GO" id="GO:0006508">
    <property type="term" value="P:proteolysis"/>
    <property type="evidence" value="ECO:0007669"/>
    <property type="project" value="UniProtKB-KW"/>
</dbReference>
<feature type="binding site" evidence="11">
    <location>
        <position position="781"/>
    </location>
    <ligand>
        <name>GTP</name>
        <dbReference type="ChEBI" id="CHEBI:37565"/>
    </ligand>
</feature>
<dbReference type="InterPro" id="IPR018102">
    <property type="entry name" value="Ribosomal_uS11_CS"/>
</dbReference>
<keyword evidence="9 11" id="KW-0342">GTP-binding</keyword>
<dbReference type="InterPro" id="IPR038765">
    <property type="entry name" value="Papain-like_cys_pep_sf"/>
</dbReference>
<dbReference type="HAMAP" id="MF_01310">
    <property type="entry name" value="Ribosomal_uS11"/>
    <property type="match status" value="1"/>
</dbReference>
<evidence type="ECO:0000256" key="5">
    <source>
        <dbReference type="ARBA" id="ARBA00022670"/>
    </source>
</evidence>
<dbReference type="GO" id="GO:0046872">
    <property type="term" value="F:metal ion binding"/>
    <property type="evidence" value="ECO:0007669"/>
    <property type="project" value="UniProtKB-KW"/>
</dbReference>
<keyword evidence="15" id="KW-1133">Transmembrane helix</keyword>
<comment type="similarity">
    <text evidence="3">Belongs to the peptidase C19 family.</text>
</comment>
<dbReference type="CDD" id="cd04159">
    <property type="entry name" value="Arl10_like"/>
    <property type="match status" value="1"/>
</dbReference>
<dbReference type="InterPro" id="IPR005225">
    <property type="entry name" value="Small_GTP-bd"/>
</dbReference>
<accession>A0A9P6ZEB1</accession>
<dbReference type="InterPro" id="IPR044154">
    <property type="entry name" value="Arl8a/8b"/>
</dbReference>
<evidence type="ECO:0000256" key="11">
    <source>
        <dbReference type="PIRSR" id="PIRSR606689-1"/>
    </source>
</evidence>
<dbReference type="NCBIfam" id="NF007176">
    <property type="entry name" value="PRK09607.1"/>
    <property type="match status" value="1"/>
</dbReference>
<feature type="region of interest" description="Disordered" evidence="14">
    <location>
        <begin position="111"/>
        <end position="150"/>
    </location>
</feature>
<dbReference type="InterPro" id="IPR027417">
    <property type="entry name" value="P-loop_NTPase"/>
</dbReference>
<dbReference type="GO" id="GO:1990904">
    <property type="term" value="C:ribonucleoprotein complex"/>
    <property type="evidence" value="ECO:0007669"/>
    <property type="project" value="UniProtKB-KW"/>
</dbReference>
<feature type="compositionally biased region" description="Low complexity" evidence="14">
    <location>
        <begin position="125"/>
        <end position="150"/>
    </location>
</feature>
<dbReference type="Gene3D" id="3.40.50.300">
    <property type="entry name" value="P-loop containing nucleotide triphosphate hydrolases"/>
    <property type="match status" value="1"/>
</dbReference>
<evidence type="ECO:0000256" key="1">
    <source>
        <dbReference type="ARBA" id="ARBA00000707"/>
    </source>
</evidence>
<keyword evidence="12" id="KW-0479">Metal-binding</keyword>
<dbReference type="GO" id="GO:0003735">
    <property type="term" value="F:structural constituent of ribosome"/>
    <property type="evidence" value="ECO:0007669"/>
    <property type="project" value="InterPro"/>
</dbReference>
<feature type="domain" description="USP" evidence="16">
    <location>
        <begin position="33"/>
        <end position="462"/>
    </location>
</feature>
<dbReference type="InterPro" id="IPR036967">
    <property type="entry name" value="Ribosomal_uS11_sf"/>
</dbReference>
<feature type="binding site" evidence="11">
    <location>
        <begin position="837"/>
        <end position="840"/>
    </location>
    <ligand>
        <name>GTP</name>
        <dbReference type="ChEBI" id="CHEBI:37565"/>
    </ligand>
</feature>
<comment type="similarity">
    <text evidence="2 13">Belongs to the universal ribosomal protein uS11 family.</text>
</comment>
<feature type="compositionally biased region" description="Basic and acidic residues" evidence="14">
    <location>
        <begin position="236"/>
        <end position="245"/>
    </location>
</feature>
<evidence type="ECO:0000256" key="8">
    <source>
        <dbReference type="ARBA" id="ARBA00022980"/>
    </source>
</evidence>
<dbReference type="SMART" id="SM00175">
    <property type="entry name" value="RAB"/>
    <property type="match status" value="1"/>
</dbReference>
<dbReference type="GO" id="GO:0005829">
    <property type="term" value="C:cytosol"/>
    <property type="evidence" value="ECO:0007669"/>
    <property type="project" value="TreeGrafter"/>
</dbReference>
<evidence type="ECO:0000256" key="4">
    <source>
        <dbReference type="ARBA" id="ARBA00012759"/>
    </source>
</evidence>
<evidence type="ECO:0000259" key="16">
    <source>
        <dbReference type="PROSITE" id="PS50235"/>
    </source>
</evidence>
<dbReference type="Gene3D" id="3.90.70.10">
    <property type="entry name" value="Cysteine proteinases"/>
    <property type="match status" value="1"/>
</dbReference>
<dbReference type="GO" id="GO:0005634">
    <property type="term" value="C:nucleus"/>
    <property type="evidence" value="ECO:0007669"/>
    <property type="project" value="TreeGrafter"/>
</dbReference>
<dbReference type="PROSITE" id="PS51417">
    <property type="entry name" value="ARF"/>
    <property type="match status" value="1"/>
</dbReference>
<dbReference type="GO" id="GO:0016579">
    <property type="term" value="P:protein deubiquitination"/>
    <property type="evidence" value="ECO:0007669"/>
    <property type="project" value="InterPro"/>
</dbReference>
<dbReference type="SUPFAM" id="SSF54001">
    <property type="entry name" value="Cysteine proteinases"/>
    <property type="match status" value="1"/>
</dbReference>
<feature type="binding site" evidence="11">
    <location>
        <begin position="734"/>
        <end position="741"/>
    </location>
    <ligand>
        <name>GTP</name>
        <dbReference type="ChEBI" id="CHEBI:37565"/>
    </ligand>
</feature>
<feature type="region of interest" description="Disordered" evidence="14">
    <location>
        <begin position="235"/>
        <end position="262"/>
    </location>
</feature>
<keyword evidence="5" id="KW-0645">Protease</keyword>
<dbReference type="EC" id="3.4.19.12" evidence="4"/>
<dbReference type="GO" id="GO:0005525">
    <property type="term" value="F:GTP binding"/>
    <property type="evidence" value="ECO:0007669"/>
    <property type="project" value="UniProtKB-KW"/>
</dbReference>
<dbReference type="Pfam" id="PF00025">
    <property type="entry name" value="Arf"/>
    <property type="match status" value="1"/>
</dbReference>
<dbReference type="EMBL" id="JAANIU010000029">
    <property type="protein sequence ID" value="KAG1576111.1"/>
    <property type="molecule type" value="Genomic_DNA"/>
</dbReference>
<evidence type="ECO:0000256" key="3">
    <source>
        <dbReference type="ARBA" id="ARBA00009085"/>
    </source>
</evidence>
<dbReference type="SUPFAM" id="SSF52540">
    <property type="entry name" value="P-loop containing nucleoside triphosphate hydrolases"/>
    <property type="match status" value="1"/>
</dbReference>
<feature type="transmembrane region" description="Helical" evidence="15">
    <location>
        <begin position="693"/>
        <end position="715"/>
    </location>
</feature>
<feature type="binding site" evidence="12">
    <location>
        <position position="759"/>
    </location>
    <ligand>
        <name>Mg(2+)</name>
        <dbReference type="ChEBI" id="CHEBI:18420"/>
    </ligand>
</feature>
<gene>
    <name evidence="17" type="ORF">G6F50_000487</name>
</gene>
<dbReference type="SMART" id="SM00178">
    <property type="entry name" value="SAR"/>
    <property type="match status" value="1"/>
</dbReference>
<dbReference type="PROSITE" id="PS50235">
    <property type="entry name" value="USP_3"/>
    <property type="match status" value="1"/>
</dbReference>
<proteinExistence type="inferred from homology"/>
<evidence type="ECO:0000256" key="13">
    <source>
        <dbReference type="RuleBase" id="RU003629"/>
    </source>
</evidence>
<dbReference type="AlphaFoldDB" id="A0A9P6ZEB1"/>
<dbReference type="GO" id="GO:0006412">
    <property type="term" value="P:translation"/>
    <property type="evidence" value="ECO:0007669"/>
    <property type="project" value="InterPro"/>
</dbReference>
<keyword evidence="12" id="KW-0460">Magnesium</keyword>
<dbReference type="InterPro" id="IPR018200">
    <property type="entry name" value="USP_CS"/>
</dbReference>
<keyword evidence="8 13" id="KW-0689">Ribosomal protein</keyword>
<dbReference type="GO" id="GO:0003924">
    <property type="term" value="F:GTPase activity"/>
    <property type="evidence" value="ECO:0007669"/>
    <property type="project" value="InterPro"/>
</dbReference>
<dbReference type="PROSITE" id="PS00973">
    <property type="entry name" value="USP_2"/>
    <property type="match status" value="1"/>
</dbReference>
<feature type="compositionally biased region" description="Polar residues" evidence="14">
    <location>
        <begin position="246"/>
        <end position="262"/>
    </location>
</feature>
<comment type="caution">
    <text evidence="17">The sequence shown here is derived from an EMBL/GenBank/DDBJ whole genome shotgun (WGS) entry which is preliminary data.</text>
</comment>
<protein>
    <recommendedName>
        <fullName evidence="4">ubiquitinyl hydrolase 1</fullName>
        <ecNumber evidence="4">3.4.19.12</ecNumber>
    </recommendedName>
</protein>
<evidence type="ECO:0000256" key="9">
    <source>
        <dbReference type="ARBA" id="ARBA00023134"/>
    </source>
</evidence>
<dbReference type="SUPFAM" id="SSF53137">
    <property type="entry name" value="Translational machinery components"/>
    <property type="match status" value="1"/>
</dbReference>
<sequence>MTSNSLFKWMGLGQQSGKPVADNNTLDEGERYFGLENFGNTCYSNSVVQALYFCKPFRHCVLNYPQTDVPEPAALQTINSSVNGNGHAYFPSASTSSVTATSLVGSGSMSSAKLSSRNSVNGQVNGTSSSSNNTNSTNGNTTNNGSSTSTIIEKDQNSINLAPGMEDTLFSSLKDLFWKISTHKKKSGVIAPINFINKVKKENELFRSSMHQDAHEFLNYVLNTIADDVQNYQQKRYAESDDSKKGSSINSDSNQTDTSSCNNPKSTWVHQLFEGVFSNETKCLSCETVTSRDECFMDLSIDVEMNSSITSCLRQFSASETLCHKNKYYCDICSGLQEAEKRMKIKKLPNILALHLKRFKYQEQLQKYIKLTYRVVFPFELRLFNTSDDTEDADRMYELWSIVIHIGSGPHHGHYVAIVKSNGQWMLFDDDVVTQIQEEDIQKYFSDLPGSGSGYVLFYQAIDLDMNTINIPSKDPMEDISYSNGGPVQYASNKKAAPKVVEKVTLGPQVREGELVFGVAHIFASFNDTFVHVTDLSGRETISRITGGMQVKADRDESSPYAAMLAAQQVAAKCKELGINALHIKLRATGGTGTKTPGPGGQAALRALARAGMRIGRIEDVTPIPTDSTRRKGGRRGRRLKSPLQVFRRYERDDYQGTALLGPVHFALYANLICDRFMTCARSKVCASMRRKFFWSLTLSLYTSFIAMAGFIQWLMDWLRSLFFKTEMELTLVGLQNSGKTTLVNVIASGQFIEDAIPTVGFNMRKVTKGNVTMKLWDIGGQPRFRSMWERYCRGVNAIVFVVDAADRNKLEAANTELKTLLEKPQLENIPMLVLGNKNDLAEALTAEELIEAL</sequence>
<dbReference type="Gene3D" id="3.30.420.80">
    <property type="entry name" value="Ribosomal protein S11"/>
    <property type="match status" value="1"/>
</dbReference>
<dbReference type="PANTHER" id="PTHR24006:SF733">
    <property type="entry name" value="RE52890P"/>
    <property type="match status" value="1"/>
</dbReference>
<keyword evidence="7" id="KW-0378">Hydrolase</keyword>
<dbReference type="InterPro" id="IPR006689">
    <property type="entry name" value="Small_GTPase_ARF/SAR"/>
</dbReference>
<comment type="catalytic activity">
    <reaction evidence="1">
        <text>Thiol-dependent hydrolysis of ester, thioester, amide, peptide and isopeptide bonds formed by the C-terminal Gly of ubiquitin (a 76-residue protein attached to proteins as an intracellular targeting signal).</text>
        <dbReference type="EC" id="3.4.19.12"/>
    </reaction>
</comment>
<dbReference type="NCBIfam" id="TIGR00231">
    <property type="entry name" value="small_GTP"/>
    <property type="match status" value="1"/>
</dbReference>
<evidence type="ECO:0000313" key="18">
    <source>
        <dbReference type="Proteomes" id="UP000740926"/>
    </source>
</evidence>
<reference evidence="17 18" key="1">
    <citation type="journal article" date="2020" name="Microb. Genom.">
        <title>Genetic diversity of clinical and environmental Mucorales isolates obtained from an investigation of mucormycosis cases among solid organ transplant recipients.</title>
        <authorList>
            <person name="Nguyen M.H."/>
            <person name="Kaul D."/>
            <person name="Muto C."/>
            <person name="Cheng S.J."/>
            <person name="Richter R.A."/>
            <person name="Bruno V.M."/>
            <person name="Liu G."/>
            <person name="Beyhan S."/>
            <person name="Sundermann A.J."/>
            <person name="Mounaud S."/>
            <person name="Pasculle A.W."/>
            <person name="Nierman W.C."/>
            <person name="Driscoll E."/>
            <person name="Cumbie R."/>
            <person name="Clancy C.J."/>
            <person name="Dupont C.L."/>
        </authorList>
    </citation>
    <scope>NUCLEOTIDE SEQUENCE [LARGE SCALE GENOMIC DNA]</scope>
    <source>
        <strain evidence="17 18">GL24</strain>
    </source>
</reference>
<dbReference type="PROSITE" id="PS00054">
    <property type="entry name" value="RIBOSOMAL_S11"/>
    <property type="match status" value="1"/>
</dbReference>
<dbReference type="InterPro" id="IPR050164">
    <property type="entry name" value="Peptidase_C19"/>
</dbReference>
<keyword evidence="15" id="KW-0812">Transmembrane</keyword>
<evidence type="ECO:0000256" key="15">
    <source>
        <dbReference type="SAM" id="Phobius"/>
    </source>
</evidence>
<feature type="binding site" evidence="12">
    <location>
        <position position="741"/>
    </location>
    <ligand>
        <name>Mg(2+)</name>
        <dbReference type="ChEBI" id="CHEBI:18420"/>
    </ligand>
</feature>
<organism evidence="17 18">
    <name type="scientific">Rhizopus delemar</name>
    <dbReference type="NCBI Taxonomy" id="936053"/>
    <lineage>
        <taxon>Eukaryota</taxon>
        <taxon>Fungi</taxon>
        <taxon>Fungi incertae sedis</taxon>
        <taxon>Mucoromycota</taxon>
        <taxon>Mucoromycotina</taxon>
        <taxon>Mucoromycetes</taxon>
        <taxon>Mucorales</taxon>
        <taxon>Mucorineae</taxon>
        <taxon>Rhizopodaceae</taxon>
        <taxon>Rhizopus</taxon>
    </lineage>
</organism>
<dbReference type="CDD" id="cd02663">
    <property type="entry name" value="Peptidase_C19G"/>
    <property type="match status" value="1"/>
</dbReference>